<keyword evidence="6" id="KW-1185">Reference proteome</keyword>
<accession>A0A5N6KWE6</accession>
<dbReference type="OrthoDB" id="10266364at2759"/>
<dbReference type="AlphaFoldDB" id="A0A5N6KWE6"/>
<sequence length="461" mass="49875">METSGIYSGVSTKSSRFIVEDRSTRVPPRRLMFIITRRTIRHSFKPERIDKVGITDIAMGRLLPFTPQPQPLPDVFYGLPTLDLLLPHPPPIQKLARLSAHLSEVLPATHSKHAGVSSNGNKPQAPKTTVFAYRDDLCSNLSPAGNKLRKLVYVIPHAFAQSDAPVTHLVTEGGVQSNCCRQTAMVAARLGLKCVAVLSDAVKHKPDEELYATTGNVQLEKLLGTEVRQLDSSGASGSEAKQTQAIVDEINAKKGQRAFFVPTGASLTPLGGMGYAHWVFELLQQEAQMRHDGKLGGSGRFDVIVVACASGSTLAGMVAGMRLAEKTGWADASARRRIVGVETFAKPVADQHELVLRIARSTATLLGMKESDITPDDVDIDDRWAAGAYGLCDKRTQRTLKTLARTEALFLDPVYTGKAMTAVLEGVSSREMVGNVLFLHTGGQAALSAYPGVESDDWPMH</sequence>
<dbReference type="InterPro" id="IPR036052">
    <property type="entry name" value="TrpB-like_PALP_sf"/>
</dbReference>
<keyword evidence="3" id="KW-0663">Pyridoxal phosphate</keyword>
<dbReference type="GO" id="GO:0019148">
    <property type="term" value="F:D-cysteine desulfhydrase activity"/>
    <property type="evidence" value="ECO:0007669"/>
    <property type="project" value="TreeGrafter"/>
</dbReference>
<dbReference type="InterPro" id="IPR001926">
    <property type="entry name" value="TrpB-like_PALP"/>
</dbReference>
<organism evidence="5 6">
    <name type="scientific">Carpinus fangiana</name>
    <dbReference type="NCBI Taxonomy" id="176857"/>
    <lineage>
        <taxon>Eukaryota</taxon>
        <taxon>Viridiplantae</taxon>
        <taxon>Streptophyta</taxon>
        <taxon>Embryophyta</taxon>
        <taxon>Tracheophyta</taxon>
        <taxon>Spermatophyta</taxon>
        <taxon>Magnoliopsida</taxon>
        <taxon>eudicotyledons</taxon>
        <taxon>Gunneridae</taxon>
        <taxon>Pentapetalae</taxon>
        <taxon>rosids</taxon>
        <taxon>fabids</taxon>
        <taxon>Fagales</taxon>
        <taxon>Betulaceae</taxon>
        <taxon>Carpinus</taxon>
    </lineage>
</organism>
<evidence type="ECO:0000256" key="2">
    <source>
        <dbReference type="ARBA" id="ARBA00008639"/>
    </source>
</evidence>
<proteinExistence type="inferred from homology"/>
<comment type="similarity">
    <text evidence="2">Belongs to the ACC deaminase/D-cysteine desulfhydrase family.</text>
</comment>
<dbReference type="Proteomes" id="UP000327013">
    <property type="component" value="Unassembled WGS sequence"/>
</dbReference>
<evidence type="ECO:0000256" key="1">
    <source>
        <dbReference type="ARBA" id="ARBA00001933"/>
    </source>
</evidence>
<dbReference type="InterPro" id="IPR027278">
    <property type="entry name" value="ACCD_DCysDesulf"/>
</dbReference>
<feature type="domain" description="Tryptophan synthase beta chain-like PALP" evidence="4">
    <location>
        <begin position="145"/>
        <end position="442"/>
    </location>
</feature>
<evidence type="ECO:0000313" key="6">
    <source>
        <dbReference type="Proteomes" id="UP000327013"/>
    </source>
</evidence>
<evidence type="ECO:0000259" key="4">
    <source>
        <dbReference type="Pfam" id="PF00291"/>
    </source>
</evidence>
<name>A0A5N6KWE6_9ROSI</name>
<dbReference type="Pfam" id="PF00291">
    <property type="entry name" value="PALP"/>
    <property type="match status" value="1"/>
</dbReference>
<dbReference type="PANTHER" id="PTHR43780">
    <property type="entry name" value="1-AMINOCYCLOPROPANE-1-CARBOXYLATE DEAMINASE-RELATED"/>
    <property type="match status" value="1"/>
</dbReference>
<gene>
    <name evidence="5" type="ORF">FH972_023686</name>
</gene>
<comment type="cofactor">
    <cofactor evidence="1">
        <name>pyridoxal 5'-phosphate</name>
        <dbReference type="ChEBI" id="CHEBI:597326"/>
    </cofactor>
</comment>
<protein>
    <recommendedName>
        <fullName evidence="4">Tryptophan synthase beta chain-like PALP domain-containing protein</fullName>
    </recommendedName>
</protein>
<evidence type="ECO:0000256" key="3">
    <source>
        <dbReference type="ARBA" id="ARBA00022898"/>
    </source>
</evidence>
<comment type="caution">
    <text evidence="5">The sequence shown here is derived from an EMBL/GenBank/DDBJ whole genome shotgun (WGS) entry which is preliminary data.</text>
</comment>
<dbReference type="SUPFAM" id="SSF53686">
    <property type="entry name" value="Tryptophan synthase beta subunit-like PLP-dependent enzymes"/>
    <property type="match status" value="1"/>
</dbReference>
<reference evidence="5 6" key="1">
    <citation type="submission" date="2019-06" db="EMBL/GenBank/DDBJ databases">
        <title>A chromosomal-level reference genome of Carpinus fangiana (Coryloideae, Betulaceae).</title>
        <authorList>
            <person name="Yang X."/>
            <person name="Wang Z."/>
            <person name="Zhang L."/>
            <person name="Hao G."/>
            <person name="Liu J."/>
            <person name="Yang Y."/>
        </authorList>
    </citation>
    <scope>NUCLEOTIDE SEQUENCE [LARGE SCALE GENOMIC DNA]</scope>
    <source>
        <strain evidence="5">Cfa_2016G</strain>
        <tissue evidence="5">Leaf</tissue>
    </source>
</reference>
<dbReference type="PANTHER" id="PTHR43780:SF2">
    <property type="entry name" value="1-AMINOCYCLOPROPANE-1-CARBOXYLATE DEAMINASE-RELATED"/>
    <property type="match status" value="1"/>
</dbReference>
<dbReference type="EMBL" id="VIBQ01000014">
    <property type="protein sequence ID" value="KAB8349668.1"/>
    <property type="molecule type" value="Genomic_DNA"/>
</dbReference>
<dbReference type="Gene3D" id="3.40.50.1100">
    <property type="match status" value="2"/>
</dbReference>
<evidence type="ECO:0000313" key="5">
    <source>
        <dbReference type="EMBL" id="KAB8349668.1"/>
    </source>
</evidence>